<accession>W4UPP1</accession>
<dbReference type="GO" id="GO:0005524">
    <property type="term" value="F:ATP binding"/>
    <property type="evidence" value="ECO:0007669"/>
    <property type="project" value="UniProtKB-KW"/>
</dbReference>
<dbReference type="GO" id="GO:0000155">
    <property type="term" value="F:phosphorelay sensor kinase activity"/>
    <property type="evidence" value="ECO:0007669"/>
    <property type="project" value="InterPro"/>
</dbReference>
<gene>
    <name evidence="11" type="ORF">JCM10512_1022</name>
</gene>
<evidence type="ECO:0000256" key="3">
    <source>
        <dbReference type="ARBA" id="ARBA00022553"/>
    </source>
</evidence>
<evidence type="ECO:0000256" key="4">
    <source>
        <dbReference type="ARBA" id="ARBA00022679"/>
    </source>
</evidence>
<evidence type="ECO:0000256" key="1">
    <source>
        <dbReference type="ARBA" id="ARBA00000085"/>
    </source>
</evidence>
<dbReference type="Gene3D" id="1.20.5.1930">
    <property type="match status" value="1"/>
</dbReference>
<protein>
    <recommendedName>
        <fullName evidence="2">histidine kinase</fullName>
        <ecNumber evidence="2">2.7.13.3</ecNumber>
    </recommendedName>
</protein>
<dbReference type="STRING" id="1445607.JCM10512_1022"/>
<dbReference type="GO" id="GO:0046983">
    <property type="term" value="F:protein dimerization activity"/>
    <property type="evidence" value="ECO:0007669"/>
    <property type="project" value="InterPro"/>
</dbReference>
<keyword evidence="7" id="KW-0067">ATP-binding</keyword>
<dbReference type="OrthoDB" id="9778366at2"/>
<evidence type="ECO:0000256" key="5">
    <source>
        <dbReference type="ARBA" id="ARBA00022741"/>
    </source>
</evidence>
<dbReference type="GO" id="GO:0016020">
    <property type="term" value="C:membrane"/>
    <property type="evidence" value="ECO:0007669"/>
    <property type="project" value="InterPro"/>
</dbReference>
<organism evidence="11 12">
    <name type="scientific">Bacteroides reticulotermitis JCM 10512</name>
    <dbReference type="NCBI Taxonomy" id="1445607"/>
    <lineage>
        <taxon>Bacteria</taxon>
        <taxon>Pseudomonadati</taxon>
        <taxon>Bacteroidota</taxon>
        <taxon>Bacteroidia</taxon>
        <taxon>Bacteroidales</taxon>
        <taxon>Bacteroidaceae</taxon>
        <taxon>Bacteroides</taxon>
    </lineage>
</organism>
<keyword evidence="12" id="KW-1185">Reference proteome</keyword>
<dbReference type="PROSITE" id="PS50109">
    <property type="entry name" value="HIS_KIN"/>
    <property type="match status" value="1"/>
</dbReference>
<dbReference type="AlphaFoldDB" id="W4UPP1"/>
<evidence type="ECO:0000313" key="11">
    <source>
        <dbReference type="EMBL" id="GAE82792.1"/>
    </source>
</evidence>
<evidence type="ECO:0000256" key="8">
    <source>
        <dbReference type="ARBA" id="ARBA00023012"/>
    </source>
</evidence>
<keyword evidence="9" id="KW-1133">Transmembrane helix</keyword>
<evidence type="ECO:0000256" key="9">
    <source>
        <dbReference type="SAM" id="Phobius"/>
    </source>
</evidence>
<comment type="caution">
    <text evidence="11">The sequence shown here is derived from an EMBL/GenBank/DDBJ whole genome shotgun (WGS) entry which is preliminary data.</text>
</comment>
<dbReference type="InterPro" id="IPR011712">
    <property type="entry name" value="Sig_transdc_His_kin_sub3_dim/P"/>
</dbReference>
<dbReference type="PANTHER" id="PTHR24421">
    <property type="entry name" value="NITRATE/NITRITE SENSOR PROTEIN NARX-RELATED"/>
    <property type="match status" value="1"/>
</dbReference>
<dbReference type="InterPro" id="IPR003594">
    <property type="entry name" value="HATPase_dom"/>
</dbReference>
<feature type="domain" description="Histidine kinase" evidence="10">
    <location>
        <begin position="263"/>
        <end position="349"/>
    </location>
</feature>
<dbReference type="InterPro" id="IPR036890">
    <property type="entry name" value="HATPase_C_sf"/>
</dbReference>
<dbReference type="Pfam" id="PF07730">
    <property type="entry name" value="HisKA_3"/>
    <property type="match status" value="1"/>
</dbReference>
<dbReference type="EC" id="2.7.13.3" evidence="2"/>
<evidence type="ECO:0000256" key="7">
    <source>
        <dbReference type="ARBA" id="ARBA00022840"/>
    </source>
</evidence>
<proteinExistence type="predicted"/>
<dbReference type="InterPro" id="IPR050482">
    <property type="entry name" value="Sensor_HK_TwoCompSys"/>
</dbReference>
<dbReference type="SUPFAM" id="SSF55874">
    <property type="entry name" value="ATPase domain of HSP90 chaperone/DNA topoisomerase II/histidine kinase"/>
    <property type="match status" value="1"/>
</dbReference>
<feature type="transmembrane region" description="Helical" evidence="9">
    <location>
        <begin position="96"/>
        <end position="115"/>
    </location>
</feature>
<dbReference type="PANTHER" id="PTHR24421:SF10">
    <property type="entry name" value="NITRATE_NITRITE SENSOR PROTEIN NARQ"/>
    <property type="match status" value="1"/>
</dbReference>
<dbReference type="Pfam" id="PF02518">
    <property type="entry name" value="HATPase_c"/>
    <property type="match status" value="1"/>
</dbReference>
<dbReference type="InterPro" id="IPR005467">
    <property type="entry name" value="His_kinase_dom"/>
</dbReference>
<comment type="catalytic activity">
    <reaction evidence="1">
        <text>ATP + protein L-histidine = ADP + protein N-phospho-L-histidine.</text>
        <dbReference type="EC" id="2.7.13.3"/>
    </reaction>
</comment>
<dbReference type="Gene3D" id="3.30.565.10">
    <property type="entry name" value="Histidine kinase-like ATPase, C-terminal domain"/>
    <property type="match status" value="1"/>
</dbReference>
<keyword evidence="3" id="KW-0597">Phosphoprotein</keyword>
<keyword evidence="4" id="KW-0808">Transferase</keyword>
<evidence type="ECO:0000313" key="12">
    <source>
        <dbReference type="Proteomes" id="UP000019131"/>
    </source>
</evidence>
<keyword evidence="6 11" id="KW-0418">Kinase</keyword>
<evidence type="ECO:0000256" key="2">
    <source>
        <dbReference type="ARBA" id="ARBA00012438"/>
    </source>
</evidence>
<evidence type="ECO:0000256" key="6">
    <source>
        <dbReference type="ARBA" id="ARBA00022777"/>
    </source>
</evidence>
<reference evidence="11 12" key="1">
    <citation type="journal article" date="2014" name="Genome Announc.">
        <title>Draft Genome Sequence of Bacteroides reticulotermitis Strain JCM 10512T, Isolated from the Gut of a Termite.</title>
        <authorList>
            <person name="Yuki M."/>
            <person name="Oshima K."/>
            <person name="Suda W."/>
            <person name="Sakamoto M."/>
            <person name="Iida T."/>
            <person name="Hattori M."/>
            <person name="Ohkuma M."/>
        </authorList>
    </citation>
    <scope>NUCLEOTIDE SEQUENCE [LARGE SCALE GENOMIC DNA]</scope>
    <source>
        <strain evidence="11 12">JCM 10512</strain>
    </source>
</reference>
<keyword evidence="9" id="KW-0472">Membrane</keyword>
<dbReference type="CDD" id="cd16917">
    <property type="entry name" value="HATPase_UhpB-NarQ-NarX-like"/>
    <property type="match status" value="1"/>
</dbReference>
<keyword evidence="8" id="KW-0902">Two-component regulatory system</keyword>
<dbReference type="EMBL" id="BAIV01000005">
    <property type="protein sequence ID" value="GAE82792.1"/>
    <property type="molecule type" value="Genomic_DNA"/>
</dbReference>
<evidence type="ECO:0000259" key="10">
    <source>
        <dbReference type="PROSITE" id="PS50109"/>
    </source>
</evidence>
<name>W4UPP1_9BACE</name>
<sequence>MKKEEKVQLTSKNVDRERDKLLFSIYKRLSQAYEKHGNYKEALKYDQLKDKVESRISDSQKYHEIKELNIKYETAEKELEISRLNKEFEAAQYRRILSITGFLLLTMLLATLFLYERTKKLKKSREALLMADRMKQKDLEHQAFYNETKQCLVRNYLDGLEAERIRLARELHDNVSNQLVVLKMEIERREKLHPIAQSVADLHTEVRNISHGLMPPVFQYATLSEIIKDYVYQQNLKGNILFTAVISPEDYNWETVPSELSIEVYRILQEAIGNAIRHAETGEVDIVLKVVDGILMLDIADNGKGFVVGEQKAGLGLRIIEERAEAINGTLEIQSEINKGTVVKLQVAL</sequence>
<keyword evidence="5" id="KW-0547">Nucleotide-binding</keyword>
<dbReference type="SMART" id="SM00387">
    <property type="entry name" value="HATPase_c"/>
    <property type="match status" value="1"/>
</dbReference>
<dbReference type="Proteomes" id="UP000019131">
    <property type="component" value="Unassembled WGS sequence"/>
</dbReference>
<keyword evidence="9" id="KW-0812">Transmembrane</keyword>